<gene>
    <name evidence="2" type="ORF">BAR1_05105</name>
</gene>
<organism evidence="2 3">
    <name type="scientific">Profundibacter amoris</name>
    <dbReference type="NCBI Taxonomy" id="2171755"/>
    <lineage>
        <taxon>Bacteria</taxon>
        <taxon>Pseudomonadati</taxon>
        <taxon>Pseudomonadota</taxon>
        <taxon>Alphaproteobacteria</taxon>
        <taxon>Rhodobacterales</taxon>
        <taxon>Paracoccaceae</taxon>
        <taxon>Profundibacter</taxon>
    </lineage>
</organism>
<name>A0A347UET3_9RHOB</name>
<dbReference type="AlphaFoldDB" id="A0A347UET3"/>
<evidence type="ECO:0000259" key="1">
    <source>
        <dbReference type="PROSITE" id="PS50404"/>
    </source>
</evidence>
<evidence type="ECO:0000313" key="2">
    <source>
        <dbReference type="EMBL" id="AXX97361.1"/>
    </source>
</evidence>
<dbReference type="InterPro" id="IPR004045">
    <property type="entry name" value="Glutathione_S-Trfase_N"/>
</dbReference>
<reference evidence="2 3" key="1">
    <citation type="submission" date="2018-09" db="EMBL/GenBank/DDBJ databases">
        <title>Profundibacter amoris BAR1 gen. nov., sp. nov., a new member of the Roseobacter clade isolated at Lokis Castle Vent Field on the Arctic Mid-Oceanic Ridge.</title>
        <authorList>
            <person name="Le Moine Bauer S."/>
            <person name="Sjoeberg A.G."/>
            <person name="L'Haridon S."/>
            <person name="Stokke R."/>
            <person name="Roalkvam I."/>
            <person name="Steen I.H."/>
            <person name="Dahle H."/>
        </authorList>
    </citation>
    <scope>NUCLEOTIDE SEQUENCE [LARGE SCALE GENOMIC DNA]</scope>
    <source>
        <strain evidence="2 3">BAR1</strain>
    </source>
</reference>
<dbReference type="CDD" id="cd03046">
    <property type="entry name" value="GST_N_GTT1_like"/>
    <property type="match status" value="1"/>
</dbReference>
<dbReference type="EMBL" id="CP032125">
    <property type="protein sequence ID" value="AXX97361.1"/>
    <property type="molecule type" value="Genomic_DNA"/>
</dbReference>
<dbReference type="PROSITE" id="PS50404">
    <property type="entry name" value="GST_NTER"/>
    <property type="match status" value="1"/>
</dbReference>
<keyword evidence="2" id="KW-0808">Transferase</keyword>
<dbReference type="GO" id="GO:0016740">
    <property type="term" value="F:transferase activity"/>
    <property type="evidence" value="ECO:0007669"/>
    <property type="project" value="UniProtKB-KW"/>
</dbReference>
<dbReference type="Gene3D" id="3.40.30.10">
    <property type="entry name" value="Glutaredoxin"/>
    <property type="match status" value="1"/>
</dbReference>
<dbReference type="InterPro" id="IPR036249">
    <property type="entry name" value="Thioredoxin-like_sf"/>
</dbReference>
<dbReference type="Proteomes" id="UP000261704">
    <property type="component" value="Chromosome"/>
</dbReference>
<evidence type="ECO:0000313" key="3">
    <source>
        <dbReference type="Proteomes" id="UP000261704"/>
    </source>
</evidence>
<dbReference type="Gene3D" id="1.20.1050.10">
    <property type="match status" value="1"/>
</dbReference>
<dbReference type="InterPro" id="IPR036282">
    <property type="entry name" value="Glutathione-S-Trfase_C_sf"/>
</dbReference>
<sequence>MIILHHVAQARSFRTLWLLQEMGLEFEVRQWNFFDKSMRGPEFRALSPAARVPALEIDGRVLFESGAITEYLVETRPECGLGRDVGHDERADWLQWLHFAETIGQHLANLTQHHIALRDPAMRSPTVMRLEAKRLEKALEVVDRAVQGQDYLLGSGFSAVDVNVGYGVMIARHFVPEDLLPALDRYFQRLVARDAFALAKARDGDTVIYRDAFYAPPEEG</sequence>
<dbReference type="SUPFAM" id="SSF47616">
    <property type="entry name" value="GST C-terminal domain-like"/>
    <property type="match status" value="1"/>
</dbReference>
<accession>A0A347UET3</accession>
<dbReference type="SFLD" id="SFLDS00019">
    <property type="entry name" value="Glutathione_Transferase_(cytos"/>
    <property type="match status" value="1"/>
</dbReference>
<proteinExistence type="predicted"/>
<protein>
    <submittedName>
        <fullName evidence="2">Glutathione S-transferase family protein</fullName>
    </submittedName>
</protein>
<dbReference type="InterPro" id="IPR040079">
    <property type="entry name" value="Glutathione_S-Trfase"/>
</dbReference>
<dbReference type="Pfam" id="PF02798">
    <property type="entry name" value="GST_N"/>
    <property type="match status" value="1"/>
</dbReference>
<dbReference type="SFLD" id="SFLDG01150">
    <property type="entry name" value="Main.1:_Beta-like"/>
    <property type="match status" value="1"/>
</dbReference>
<feature type="domain" description="GST N-terminal" evidence="1">
    <location>
        <begin position="1"/>
        <end position="80"/>
    </location>
</feature>
<dbReference type="SFLD" id="SFLDG00358">
    <property type="entry name" value="Main_(cytGST)"/>
    <property type="match status" value="1"/>
</dbReference>
<keyword evidence="3" id="KW-1185">Reference proteome</keyword>
<dbReference type="SUPFAM" id="SSF52833">
    <property type="entry name" value="Thioredoxin-like"/>
    <property type="match status" value="1"/>
</dbReference>
<dbReference type="OrthoDB" id="5740960at2"/>
<dbReference type="PANTHER" id="PTHR44051">
    <property type="entry name" value="GLUTATHIONE S-TRANSFERASE-RELATED"/>
    <property type="match status" value="1"/>
</dbReference>
<dbReference type="RefSeq" id="WP_118942018.1">
    <property type="nucleotide sequence ID" value="NZ_CP032125.1"/>
</dbReference>
<dbReference type="PANTHER" id="PTHR44051:SF21">
    <property type="entry name" value="GLUTATHIONE S-TRANSFERASE FAMILY PROTEIN"/>
    <property type="match status" value="1"/>
</dbReference>
<dbReference type="KEGG" id="pamo:BAR1_05105"/>